<protein>
    <submittedName>
        <fullName evidence="1">Uncharacterized protein</fullName>
    </submittedName>
</protein>
<gene>
    <name evidence="1" type="ORF">GCM10010937_00330</name>
</gene>
<organism evidence="1 2">
    <name type="scientific">Gluconobacter japonicus</name>
    <dbReference type="NCBI Taxonomy" id="376620"/>
    <lineage>
        <taxon>Bacteria</taxon>
        <taxon>Pseudomonadati</taxon>
        <taxon>Pseudomonadota</taxon>
        <taxon>Alphaproteobacteria</taxon>
        <taxon>Acetobacterales</taxon>
        <taxon>Acetobacteraceae</taxon>
        <taxon>Gluconobacter</taxon>
    </lineage>
</organism>
<dbReference type="RefSeq" id="WP_145993801.1">
    <property type="nucleotide sequence ID" value="NZ_BEWO01000033.1"/>
</dbReference>
<sequence length="116" mass="13241">MENTSEDSFYLIAHNNSHYVPYKKRNLKSGAYGYELLPEGYGNNPSMDEYTEDVAHLIKRVVVDKWLVRAKVLNGPQQTKGNSVGLPGPEHPTRKRIRTYWISSKLQHLTIPASDI</sequence>
<keyword evidence="2" id="KW-1185">Reference proteome</keyword>
<comment type="caution">
    <text evidence="1">The sequence shown here is derived from an EMBL/GenBank/DDBJ whole genome shotgun (WGS) entry which is preliminary data.</text>
</comment>
<reference evidence="2" key="1">
    <citation type="journal article" date="2019" name="Int. J. Syst. Evol. Microbiol.">
        <title>The Global Catalogue of Microorganisms (GCM) 10K type strain sequencing project: providing services to taxonomists for standard genome sequencing and annotation.</title>
        <authorList>
            <consortium name="The Broad Institute Genomics Platform"/>
            <consortium name="The Broad Institute Genome Sequencing Center for Infectious Disease"/>
            <person name="Wu L."/>
            <person name="Ma J."/>
        </authorList>
    </citation>
    <scope>NUCLEOTIDE SEQUENCE [LARGE SCALE GENOMIC DNA]</scope>
    <source>
        <strain evidence="2">NBRC 3271</strain>
    </source>
</reference>
<name>A0ABQ5WEB5_GLUJA</name>
<proteinExistence type="predicted"/>
<dbReference type="EMBL" id="BSNT01000005">
    <property type="protein sequence ID" value="GLQ58233.1"/>
    <property type="molecule type" value="Genomic_DNA"/>
</dbReference>
<dbReference type="Proteomes" id="UP001156613">
    <property type="component" value="Unassembled WGS sequence"/>
</dbReference>
<evidence type="ECO:0000313" key="1">
    <source>
        <dbReference type="EMBL" id="GLQ58233.1"/>
    </source>
</evidence>
<evidence type="ECO:0000313" key="2">
    <source>
        <dbReference type="Proteomes" id="UP001156613"/>
    </source>
</evidence>
<accession>A0ABQ5WEB5</accession>